<dbReference type="Proteomes" id="UP000215027">
    <property type="component" value="Chromosome I"/>
</dbReference>
<dbReference type="GO" id="GO:0006355">
    <property type="term" value="P:regulation of DNA-templated transcription"/>
    <property type="evidence" value="ECO:0007669"/>
    <property type="project" value="InterPro"/>
</dbReference>
<gene>
    <name evidence="1" type="ORF">CFX0092_A2029</name>
</gene>
<dbReference type="Pfam" id="PF05534">
    <property type="entry name" value="HicB"/>
    <property type="match status" value="1"/>
</dbReference>
<organism evidence="1 2">
    <name type="scientific">Candidatus Promineifilum breve</name>
    <dbReference type="NCBI Taxonomy" id="1806508"/>
    <lineage>
        <taxon>Bacteria</taxon>
        <taxon>Bacillati</taxon>
        <taxon>Chloroflexota</taxon>
        <taxon>Ardenticatenia</taxon>
        <taxon>Candidatus Promineifilales</taxon>
        <taxon>Candidatus Promineifilaceae</taxon>
        <taxon>Candidatus Promineifilum</taxon>
    </lineage>
</organism>
<accession>A0A170PGS0</accession>
<keyword evidence="2" id="KW-1185">Reference proteome</keyword>
<dbReference type="AlphaFoldDB" id="A0A170PGS0"/>
<name>A0A170PGS0_9CHLR</name>
<dbReference type="SUPFAM" id="SSF47598">
    <property type="entry name" value="Ribbon-helix-helix"/>
    <property type="match status" value="1"/>
</dbReference>
<reference evidence="1" key="1">
    <citation type="submission" date="2016-01" db="EMBL/GenBank/DDBJ databases">
        <authorList>
            <person name="Mcilroy J.S."/>
            <person name="Karst M S."/>
            <person name="Albertsen M."/>
        </authorList>
    </citation>
    <scope>NUCLEOTIDE SEQUENCE</scope>
    <source>
        <strain evidence="1">Cfx-K</strain>
    </source>
</reference>
<proteinExistence type="predicted"/>
<dbReference type="InterPro" id="IPR010985">
    <property type="entry name" value="Ribbon_hlx_hlx"/>
</dbReference>
<evidence type="ECO:0000313" key="1">
    <source>
        <dbReference type="EMBL" id="CUS03907.2"/>
    </source>
</evidence>
<dbReference type="EMBL" id="LN890655">
    <property type="protein sequence ID" value="CUS03907.2"/>
    <property type="molecule type" value="Genomic_DNA"/>
</dbReference>
<sequence>MMTAISLRLSDSLHKIARELAHDEGISMNQLITLALAEKVSALATESYLEQRAARGDRAKFEAALAKVADVEPPDERDRLE</sequence>
<dbReference type="GO" id="GO:0003677">
    <property type="term" value="F:DNA binding"/>
    <property type="evidence" value="ECO:0007669"/>
    <property type="project" value="UniProtKB-KW"/>
</dbReference>
<evidence type="ECO:0000313" key="2">
    <source>
        <dbReference type="Proteomes" id="UP000215027"/>
    </source>
</evidence>
<dbReference type="RefSeq" id="WP_197699741.1">
    <property type="nucleotide sequence ID" value="NZ_LN890655.1"/>
</dbReference>
<keyword evidence="1" id="KW-0238">DNA-binding</keyword>
<protein>
    <submittedName>
        <fullName evidence="1">CopG domain protein DNA-binding domain protein</fullName>
    </submittedName>
</protein>
<dbReference type="InterPro" id="IPR008651">
    <property type="entry name" value="Uncharacterised_HicB"/>
</dbReference>
<dbReference type="KEGG" id="pbf:CFX0092_A2029"/>